<dbReference type="Proteomes" id="UP001057375">
    <property type="component" value="Unassembled WGS sequence"/>
</dbReference>
<evidence type="ECO:0000256" key="3">
    <source>
        <dbReference type="PROSITE-ProRule" id="PRU00283"/>
    </source>
</evidence>
<evidence type="ECO:0000256" key="2">
    <source>
        <dbReference type="ARBA" id="ARBA00023175"/>
    </source>
</evidence>
<reference evidence="6" key="1">
    <citation type="submission" date="2022-03" db="EMBL/GenBank/DDBJ databases">
        <title>Draft genome sequence of Aduncisulcus paluster, a free-living microaerophilic Fornicata.</title>
        <authorList>
            <person name="Yuyama I."/>
            <person name="Kume K."/>
            <person name="Tamura T."/>
            <person name="Inagaki Y."/>
            <person name="Hashimoto T."/>
        </authorList>
    </citation>
    <scope>NUCLEOTIDE SEQUENCE</scope>
    <source>
        <strain evidence="6">NY0171</strain>
    </source>
</reference>
<dbReference type="PANTHER" id="PTHR47968">
    <property type="entry name" value="CENTROMERE PROTEIN E"/>
    <property type="match status" value="1"/>
</dbReference>
<evidence type="ECO:0000313" key="7">
    <source>
        <dbReference type="Proteomes" id="UP001057375"/>
    </source>
</evidence>
<keyword evidence="1 4" id="KW-0175">Coiled coil</keyword>
<dbReference type="PROSITE" id="PS50067">
    <property type="entry name" value="KINESIN_MOTOR_2"/>
    <property type="match status" value="1"/>
</dbReference>
<evidence type="ECO:0000256" key="4">
    <source>
        <dbReference type="SAM" id="Coils"/>
    </source>
</evidence>
<name>A0ABQ5KV45_9EUKA</name>
<proteinExistence type="inferred from homology"/>
<comment type="similarity">
    <text evidence="3">Belongs to the TRAFAC class myosin-kinesin ATPase superfamily. Kinesin family.</text>
</comment>
<dbReference type="SMART" id="SM00129">
    <property type="entry name" value="KISc"/>
    <property type="match status" value="1"/>
</dbReference>
<dbReference type="SUPFAM" id="SSF52540">
    <property type="entry name" value="P-loop containing nucleoside triphosphate hydrolases"/>
    <property type="match status" value="1"/>
</dbReference>
<dbReference type="PANTHER" id="PTHR47968:SF75">
    <property type="entry name" value="CENTROMERE-ASSOCIATED PROTEIN E"/>
    <property type="match status" value="1"/>
</dbReference>
<dbReference type="Pfam" id="PF00225">
    <property type="entry name" value="Kinesin"/>
    <property type="match status" value="2"/>
</dbReference>
<feature type="binding site" evidence="3">
    <location>
        <begin position="135"/>
        <end position="142"/>
    </location>
    <ligand>
        <name>ATP</name>
        <dbReference type="ChEBI" id="CHEBI:30616"/>
    </ligand>
</feature>
<dbReference type="EMBL" id="BQXS01011196">
    <property type="protein sequence ID" value="GKT36332.1"/>
    <property type="molecule type" value="Genomic_DNA"/>
</dbReference>
<keyword evidence="3" id="KW-0067">ATP-binding</keyword>
<comment type="caution">
    <text evidence="6">The sequence shown here is derived from an EMBL/GenBank/DDBJ whole genome shotgun (WGS) entry which is preliminary data.</text>
</comment>
<sequence>MLISKAQEMFSKFHAQYEEMIAKKNASLLRSTLPNPRESYIDKSIRIFSRTRPLISSEKDIAGIFPVTVSLGGKMGIHLPKTTIDGRTPILESKSFKLDAAFGADASNEEVYYQVAKPVVQLAPQGGSGAFIAYGKTSSGKSYTMSSIVEQSSRDLYVSLPPNREVRICAIEILGKDVSDISQKPEVDFLSIPGVELKSDKVAENAGMLTTEEQYKSREGKPVTVRSDWFCNIQLQGAFEFVCTTEKSFKQFCSLCFKHRKTSATLRNAESSRSHAIIRVRIVDSCAKVVQKVHGKSIEERIDEEDIKILDPDDKELIAQEKKNLEVEFAEHRKRYQDLLERRKKGEDVESELKVLIRQGENISLRMYAVHKGCKRDLIVQPDAQKVSLSRDSNDGYLFFVDLAGSERASDRKSHDSALLSESKCINRSLMTLKQCIKGRSMFGRVGSDGTIRHVHIPFRDSKLTLILKDCFDVAIRRPSRVGLIACVSPLSIDHSHSINTLRYATALMNSLPAVIIEEDPDDITCWNSEQCMDFLREESGGTLNPECVMLAEDCFDGKTLVKLEEDVFIERCIRGGLSRVQAMKLSSVVWNRFLQARIGMFDAYERAKEDVLKHHSSDKTGKK</sequence>
<protein>
    <submittedName>
        <fullName evidence="6">Kinesin-like protein like protein</fullName>
    </submittedName>
</protein>
<accession>A0ABQ5KV45</accession>
<dbReference type="PRINTS" id="PR00380">
    <property type="entry name" value="KINESINHEAVY"/>
</dbReference>
<evidence type="ECO:0000259" key="5">
    <source>
        <dbReference type="PROSITE" id="PS50067"/>
    </source>
</evidence>
<dbReference type="InterPro" id="IPR036961">
    <property type="entry name" value="Kinesin_motor_dom_sf"/>
</dbReference>
<keyword evidence="2 3" id="KW-0505">Motor protein</keyword>
<feature type="coiled-coil region" evidence="4">
    <location>
        <begin position="315"/>
        <end position="342"/>
    </location>
</feature>
<organism evidence="6 7">
    <name type="scientific">Aduncisulcus paluster</name>
    <dbReference type="NCBI Taxonomy" id="2918883"/>
    <lineage>
        <taxon>Eukaryota</taxon>
        <taxon>Metamonada</taxon>
        <taxon>Carpediemonas-like organisms</taxon>
        <taxon>Aduncisulcus</taxon>
    </lineage>
</organism>
<dbReference type="Gene3D" id="3.40.850.10">
    <property type="entry name" value="Kinesin motor domain"/>
    <property type="match status" value="1"/>
</dbReference>
<dbReference type="InterPro" id="IPR027640">
    <property type="entry name" value="Kinesin-like_fam"/>
</dbReference>
<keyword evidence="3" id="KW-0547">Nucleotide-binding</keyword>
<keyword evidence="7" id="KW-1185">Reference proteome</keyword>
<dbReference type="InterPro" id="IPR027417">
    <property type="entry name" value="P-loop_NTPase"/>
</dbReference>
<gene>
    <name evidence="6" type="ORF">ADUPG1_009316</name>
</gene>
<feature type="domain" description="Kinesin motor" evidence="5">
    <location>
        <begin position="44"/>
        <end position="511"/>
    </location>
</feature>
<evidence type="ECO:0000313" key="6">
    <source>
        <dbReference type="EMBL" id="GKT36332.1"/>
    </source>
</evidence>
<dbReference type="InterPro" id="IPR001752">
    <property type="entry name" value="Kinesin_motor_dom"/>
</dbReference>
<evidence type="ECO:0000256" key="1">
    <source>
        <dbReference type="ARBA" id="ARBA00023054"/>
    </source>
</evidence>